<gene>
    <name evidence="8" type="ORF">XELAEV_18000284mg</name>
</gene>
<dbReference type="SUPFAM" id="SSF48726">
    <property type="entry name" value="Immunoglobulin"/>
    <property type="match status" value="1"/>
</dbReference>
<dbReference type="InterPro" id="IPR013783">
    <property type="entry name" value="Ig-like_fold"/>
</dbReference>
<feature type="signal peptide" evidence="6">
    <location>
        <begin position="1"/>
        <end position="20"/>
    </location>
</feature>
<dbReference type="EMBL" id="KV467300">
    <property type="protein sequence ID" value="OCT56314.1"/>
    <property type="molecule type" value="Genomic_DNA"/>
</dbReference>
<keyword evidence="1 6" id="KW-0732">Signal</keyword>
<keyword evidence="4" id="KW-0393">Immunoglobulin domain</keyword>
<sequence length="121" mass="13685">MFFFFIILSLWVSLIGRNHGQSVEQTQQPQSILQGTSVYLECSYKISTSANVFWYIQYPEQAPELLLSSLINEENKGFSAEHKRSETSFHLKKEKAELQDSGVYFCAVGDTVTQGQSPPVT</sequence>
<evidence type="ECO:0000256" key="6">
    <source>
        <dbReference type="SAM" id="SignalP"/>
    </source>
</evidence>
<dbReference type="PROSITE" id="PS50835">
    <property type="entry name" value="IG_LIKE"/>
    <property type="match status" value="1"/>
</dbReference>
<keyword evidence="2" id="KW-1064">Adaptive immunity</keyword>
<keyword evidence="3" id="KW-0675">Receptor</keyword>
<feature type="domain" description="Ig-like" evidence="7">
    <location>
        <begin position="21"/>
        <end position="121"/>
    </location>
</feature>
<dbReference type="GO" id="GO:0002250">
    <property type="term" value="P:adaptive immune response"/>
    <property type="evidence" value="ECO:0007669"/>
    <property type="project" value="UniProtKB-KW"/>
</dbReference>
<keyword evidence="5" id="KW-0391">Immunity</keyword>
<feature type="chain" id="PRO_5037868974" description="Ig-like domain-containing protein" evidence="6">
    <location>
        <begin position="21"/>
        <end position="121"/>
    </location>
</feature>
<evidence type="ECO:0000256" key="2">
    <source>
        <dbReference type="ARBA" id="ARBA00023130"/>
    </source>
</evidence>
<proteinExistence type="predicted"/>
<dbReference type="Pfam" id="PF07686">
    <property type="entry name" value="V-set"/>
    <property type="match status" value="1"/>
</dbReference>
<dbReference type="InterPro" id="IPR051287">
    <property type="entry name" value="TCR_variable_region"/>
</dbReference>
<reference evidence="8" key="1">
    <citation type="submission" date="2016-05" db="EMBL/GenBank/DDBJ databases">
        <title>WGS assembly of Xenopus laevis.</title>
        <authorList>
            <person name="Session A."/>
            <person name="Uno Y."/>
            <person name="Kwon T."/>
            <person name="Chapman J."/>
            <person name="Toyoda A."/>
            <person name="Takahashi S."/>
            <person name="Fukui A."/>
            <person name="Hikosaka A."/>
            <person name="Putnam N."/>
            <person name="Stites J."/>
            <person name="Van Heeringen S."/>
            <person name="Quigley I."/>
            <person name="Heinz S."/>
            <person name="Hellsten U."/>
            <person name="Lyons J."/>
            <person name="Suzuki A."/>
            <person name="Kondo M."/>
            <person name="Ogino H."/>
            <person name="Ochi H."/>
            <person name="Bogdanovic O."/>
            <person name="Lister R."/>
            <person name="Georgiou G."/>
            <person name="Paranjpe S."/>
            <person name="Van Kruijsbergen I."/>
            <person name="Mozaffari S."/>
            <person name="Shu S."/>
            <person name="Schmutz J."/>
            <person name="Jenkins J."/>
            <person name="Grimwood J."/>
            <person name="Carlson J."/>
            <person name="Mitros T."/>
            <person name="Simakov O."/>
            <person name="Heald R."/>
            <person name="Miller K."/>
            <person name="Haudenschild C."/>
            <person name="Kuroki Y."/>
            <person name="Tanaka T."/>
            <person name="Michiue T."/>
            <person name="Watanabe M."/>
            <person name="Kinoshita T."/>
            <person name="Ohta Y."/>
            <person name="Mawaribuchi S."/>
            <person name="Suzuki Y."/>
            <person name="Haramoto Y."/>
            <person name="Yamamoto T."/>
            <person name="Takagi C."/>
            <person name="Kitzman J."/>
            <person name="Shendure J."/>
            <person name="Nakayama T."/>
            <person name="Izutsu Y."/>
            <person name="Robert J."/>
            <person name="Dichmann D."/>
            <person name="Flajnik M."/>
            <person name="Houston D."/>
            <person name="Marcotte E."/>
            <person name="Wallingford J."/>
            <person name="Ito Y."/>
            <person name="Asashima M."/>
            <person name="Ueno N."/>
            <person name="Matsuda Y."/>
            <person name="Jan Veenstra G."/>
            <person name="Fujiyama A."/>
            <person name="Harland R."/>
            <person name="Taira M."/>
            <person name="Rokhsar D.S."/>
        </authorList>
    </citation>
    <scope>NUCLEOTIDE SEQUENCE</scope>
    <source>
        <strain evidence="8">J</strain>
        <tissue evidence="8">Blood</tissue>
    </source>
</reference>
<evidence type="ECO:0000259" key="7">
    <source>
        <dbReference type="PROSITE" id="PS50835"/>
    </source>
</evidence>
<name>A0A974GZ88_XENLA</name>
<dbReference type="InterPro" id="IPR007110">
    <property type="entry name" value="Ig-like_dom"/>
</dbReference>
<organism evidence="8">
    <name type="scientific">Xenopus laevis</name>
    <name type="common">African clawed frog</name>
    <dbReference type="NCBI Taxonomy" id="8355"/>
    <lineage>
        <taxon>Eukaryota</taxon>
        <taxon>Metazoa</taxon>
        <taxon>Chordata</taxon>
        <taxon>Craniata</taxon>
        <taxon>Vertebrata</taxon>
        <taxon>Euteleostomi</taxon>
        <taxon>Amphibia</taxon>
        <taxon>Batrachia</taxon>
        <taxon>Anura</taxon>
        <taxon>Pipoidea</taxon>
        <taxon>Pipidae</taxon>
        <taxon>Xenopodinae</taxon>
        <taxon>Xenopus</taxon>
        <taxon>Xenopus</taxon>
    </lineage>
</organism>
<dbReference type="GO" id="GO:0042101">
    <property type="term" value="C:T cell receptor complex"/>
    <property type="evidence" value="ECO:0007669"/>
    <property type="project" value="UniProtKB-KW"/>
</dbReference>
<protein>
    <recommendedName>
        <fullName evidence="7">Ig-like domain-containing protein</fullName>
    </recommendedName>
</protein>
<dbReference type="InterPro" id="IPR013106">
    <property type="entry name" value="Ig_V-set"/>
</dbReference>
<evidence type="ECO:0000256" key="1">
    <source>
        <dbReference type="ARBA" id="ARBA00022729"/>
    </source>
</evidence>
<dbReference type="PANTHER" id="PTHR19367">
    <property type="entry name" value="T-CELL RECEPTOR ALPHA CHAIN V REGION"/>
    <property type="match status" value="1"/>
</dbReference>
<evidence type="ECO:0000256" key="3">
    <source>
        <dbReference type="ARBA" id="ARBA00023170"/>
    </source>
</evidence>
<evidence type="ECO:0000313" key="8">
    <source>
        <dbReference type="EMBL" id="OCT56314.1"/>
    </source>
</evidence>
<dbReference type="Gene3D" id="2.60.40.10">
    <property type="entry name" value="Immunoglobulins"/>
    <property type="match status" value="1"/>
</dbReference>
<dbReference type="AlphaFoldDB" id="A0A974GZ88"/>
<accession>A0A974GZ88</accession>
<dbReference type="Proteomes" id="UP000694892">
    <property type="component" value="Unassembled WGS sequence"/>
</dbReference>
<evidence type="ECO:0000256" key="4">
    <source>
        <dbReference type="ARBA" id="ARBA00023319"/>
    </source>
</evidence>
<keyword evidence="5" id="KW-1279">T cell receptor</keyword>
<dbReference type="PANTHER" id="PTHR19367:SF18">
    <property type="entry name" value="T CELL RECEPTOR ALPHA VARIABLE 16"/>
    <property type="match status" value="1"/>
</dbReference>
<dbReference type="SMART" id="SM00406">
    <property type="entry name" value="IGv"/>
    <property type="match status" value="1"/>
</dbReference>
<dbReference type="InterPro" id="IPR036179">
    <property type="entry name" value="Ig-like_dom_sf"/>
</dbReference>
<evidence type="ECO:0000256" key="5">
    <source>
        <dbReference type="ARBA" id="ARBA00043266"/>
    </source>
</evidence>